<gene>
    <name evidence="3" type="ORF">PT974_10978</name>
</gene>
<dbReference type="Gene3D" id="3.40.50.720">
    <property type="entry name" value="NAD(P)-binding Rossmann-like Domain"/>
    <property type="match status" value="1"/>
</dbReference>
<sequence>MATSSHHHVLLLGGHGRVAQILTPLLLKRSWTVTSVIRVDEQIPTIEKLGAGLPGKLHVLARSIEEISSQEEAASLLDEVKPDYVAWSAGAGGKGAPERTFKIDRDAAIHFINAATASLSISRFLLVSYIGARRSGAAWWPSDLWDEYYEKVTDNGQGRYYQAKLAADEALYEATKKRPSLVGIDLRPGALTDDSIGQVSLGKTSVVRGRVSRESVAHVADRLLAAEGVQSGWLDLLAGDDEIDVAIEKVIRDAVDTAEGEPIYKL</sequence>
<comment type="similarity">
    <text evidence="1">Belongs to the avfA family.</text>
</comment>
<reference evidence="3 4" key="1">
    <citation type="submission" date="2024-01" db="EMBL/GenBank/DDBJ databases">
        <title>Complete genome of Cladobotryum mycophilum ATHUM6906.</title>
        <authorList>
            <person name="Christinaki A.C."/>
            <person name="Myridakis A.I."/>
            <person name="Kouvelis V.N."/>
        </authorList>
    </citation>
    <scope>NUCLEOTIDE SEQUENCE [LARGE SCALE GENOMIC DNA]</scope>
    <source>
        <strain evidence="3 4">ATHUM6906</strain>
    </source>
</reference>
<evidence type="ECO:0000259" key="2">
    <source>
        <dbReference type="Pfam" id="PF13460"/>
    </source>
</evidence>
<comment type="caution">
    <text evidence="3">The sequence shown here is derived from an EMBL/GenBank/DDBJ whole genome shotgun (WGS) entry which is preliminary data.</text>
</comment>
<accession>A0ABR0SBA4</accession>
<evidence type="ECO:0000256" key="1">
    <source>
        <dbReference type="ARBA" id="ARBA00038376"/>
    </source>
</evidence>
<dbReference type="PANTHER" id="PTHR15020">
    <property type="entry name" value="FLAVIN REDUCTASE-RELATED"/>
    <property type="match status" value="1"/>
</dbReference>
<dbReference type="Proteomes" id="UP001338125">
    <property type="component" value="Unassembled WGS sequence"/>
</dbReference>
<dbReference type="InterPro" id="IPR036291">
    <property type="entry name" value="NAD(P)-bd_dom_sf"/>
</dbReference>
<dbReference type="Pfam" id="PF13460">
    <property type="entry name" value="NAD_binding_10"/>
    <property type="match status" value="1"/>
</dbReference>
<proteinExistence type="inferred from homology"/>
<dbReference type="InterPro" id="IPR016040">
    <property type="entry name" value="NAD(P)-bd_dom"/>
</dbReference>
<keyword evidence="4" id="KW-1185">Reference proteome</keyword>
<name>A0ABR0SBA4_9HYPO</name>
<organism evidence="3 4">
    <name type="scientific">Cladobotryum mycophilum</name>
    <dbReference type="NCBI Taxonomy" id="491253"/>
    <lineage>
        <taxon>Eukaryota</taxon>
        <taxon>Fungi</taxon>
        <taxon>Dikarya</taxon>
        <taxon>Ascomycota</taxon>
        <taxon>Pezizomycotina</taxon>
        <taxon>Sordariomycetes</taxon>
        <taxon>Hypocreomycetidae</taxon>
        <taxon>Hypocreales</taxon>
        <taxon>Hypocreaceae</taxon>
        <taxon>Cladobotryum</taxon>
    </lineage>
</organism>
<evidence type="ECO:0000313" key="4">
    <source>
        <dbReference type="Proteomes" id="UP001338125"/>
    </source>
</evidence>
<dbReference type="EMBL" id="JAVFKD010000015">
    <property type="protein sequence ID" value="KAK5989459.1"/>
    <property type="molecule type" value="Genomic_DNA"/>
</dbReference>
<feature type="domain" description="NAD(P)-binding" evidence="2">
    <location>
        <begin position="13"/>
        <end position="225"/>
    </location>
</feature>
<dbReference type="SUPFAM" id="SSF51735">
    <property type="entry name" value="NAD(P)-binding Rossmann-fold domains"/>
    <property type="match status" value="1"/>
</dbReference>
<protein>
    <recommendedName>
        <fullName evidence="2">NAD(P)-binding domain-containing protein</fullName>
    </recommendedName>
</protein>
<evidence type="ECO:0000313" key="3">
    <source>
        <dbReference type="EMBL" id="KAK5989459.1"/>
    </source>
</evidence>
<dbReference type="PANTHER" id="PTHR15020:SF50">
    <property type="entry name" value="UPF0659 PROTEIN YMR090W"/>
    <property type="match status" value="1"/>
</dbReference>